<evidence type="ECO:0000256" key="3">
    <source>
        <dbReference type="ARBA" id="ARBA00022884"/>
    </source>
</evidence>
<dbReference type="PANTHER" id="PTHR23140:SF4">
    <property type="entry name" value="PROTEIN CBR-NRD-1"/>
    <property type="match status" value="1"/>
</dbReference>
<dbReference type="SUPFAM" id="SSF48464">
    <property type="entry name" value="ENTH/VHS domain"/>
    <property type="match status" value="1"/>
</dbReference>
<dbReference type="Pfam" id="PF04818">
    <property type="entry name" value="CID"/>
    <property type="match status" value="1"/>
</dbReference>
<proteinExistence type="predicted"/>
<keyword evidence="4" id="KW-0539">Nucleus</keyword>
<keyword evidence="10" id="KW-1185">Reference proteome</keyword>
<comment type="subcellular location">
    <subcellularLocation>
        <location evidence="1">Nucleus</location>
    </subcellularLocation>
</comment>
<feature type="domain" description="CID" evidence="8">
    <location>
        <begin position="1"/>
        <end position="145"/>
    </location>
</feature>
<dbReference type="SUPFAM" id="SSF54928">
    <property type="entry name" value="RNA-binding domain, RBD"/>
    <property type="match status" value="1"/>
</dbReference>
<evidence type="ECO:0000259" key="7">
    <source>
        <dbReference type="PROSITE" id="PS50102"/>
    </source>
</evidence>
<dbReference type="GO" id="GO:0031124">
    <property type="term" value="P:mRNA 3'-end processing"/>
    <property type="evidence" value="ECO:0007669"/>
    <property type="project" value="UniProtKB-ARBA"/>
</dbReference>
<dbReference type="InterPro" id="IPR035979">
    <property type="entry name" value="RBD_domain_sf"/>
</dbReference>
<dbReference type="eggNOG" id="KOG0132">
    <property type="taxonomic scope" value="Eukaryota"/>
</dbReference>
<dbReference type="GO" id="GO:0003723">
    <property type="term" value="F:RNA binding"/>
    <property type="evidence" value="ECO:0007669"/>
    <property type="project" value="UniProtKB-UniRule"/>
</dbReference>
<feature type="compositionally biased region" description="Low complexity" evidence="6">
    <location>
        <begin position="183"/>
        <end position="192"/>
    </location>
</feature>
<sequence>MDTFESILQGLWKARPPGVSGSKIHLLTQIAVQHVKDGGRMAMLLYKHFKKTPGSHKLGVLYVLDSVARAYQDLAEENEAVEDGTFSGGLQQLTVLLESLMNDMMFYAPAEHKEKVRKLVDIWERAATFPSELLVKLRSVHFSDEKDREKSINQEDRKKEIKQVDGLAFSDKKSPEKTKSSEDSSSINQSASSTSSSSLILEAILQMAQKMQATQTVQTAETTWNSFQHRMSVGGVPMTGLENSASFGASSSTLSSGSCGLGVTSTMPNDFHPSSSVLSSNSNASNTPVASSMASSLSLSDPRNMYRSVLPFSVPTHGNISSLQPSSDVVQAQQRALLQLLEQQGVSATQIQSIIQYVQSLPPNDTSTGLLPLNNVHPSLQAVEHSQQLPKDIQTAAQHSSILSSHALSLHQYPTGGRNVSTEIPSTTLPRSSTDSQASIRSRSPLKRKGSKEHLSTINRSRDPTKLKSFSRKRNERSLSPSEKCHLPLKTMPSESLSSLPSKLYIRDPSVPEDAVKVLSRTLFVGGVSQSITQEELLRMFSCYGDVQSCIVNYAARHAFIKMYKRKDAEAACAGLETVTYGDTIIRTKWGVGFGPRDCSNYTTGISLIPLRRLTEADRRWCISAGWGGTGGRLLEGGFVMEEPDIEIGAGVSSKLISRRLPLGRSEQKNDGNRLSIPSMPSQAVQPQPSSTLVSPWIGAIRENAASKISQ</sequence>
<evidence type="ECO:0000256" key="2">
    <source>
        <dbReference type="ARBA" id="ARBA00022553"/>
    </source>
</evidence>
<dbReference type="SMART" id="SM00582">
    <property type="entry name" value="RPR"/>
    <property type="match status" value="1"/>
</dbReference>
<dbReference type="CDD" id="cd16984">
    <property type="entry name" value="CID_Nrd1_like"/>
    <property type="match status" value="1"/>
</dbReference>
<evidence type="ECO:0000256" key="1">
    <source>
        <dbReference type="ARBA" id="ARBA00004123"/>
    </source>
</evidence>
<dbReference type="STRING" id="1069680.M7NHM3"/>
<dbReference type="Pfam" id="PF00076">
    <property type="entry name" value="RRM_1"/>
    <property type="match status" value="1"/>
</dbReference>
<dbReference type="VEuPathDB" id="FungiDB:PNEG_03508"/>
<name>M7NHM3_PNEMU</name>
<evidence type="ECO:0000313" key="9">
    <source>
        <dbReference type="EMBL" id="EMR08068.1"/>
    </source>
</evidence>
<dbReference type="InterPro" id="IPR051485">
    <property type="entry name" value="SR-CTD_assoc_factor"/>
</dbReference>
<feature type="compositionally biased region" description="Basic and acidic residues" evidence="6">
    <location>
        <begin position="452"/>
        <end position="466"/>
    </location>
</feature>
<dbReference type="GeneID" id="19897195"/>
<dbReference type="InterPro" id="IPR048892">
    <property type="entry name" value="Nrd1_Seb1_dom2"/>
</dbReference>
<dbReference type="EMBL" id="AFWA02000016">
    <property type="protein sequence ID" value="EMR08068.1"/>
    <property type="molecule type" value="Genomic_DNA"/>
</dbReference>
<feature type="domain" description="RRM" evidence="7">
    <location>
        <begin position="521"/>
        <end position="593"/>
    </location>
</feature>
<dbReference type="InterPro" id="IPR000504">
    <property type="entry name" value="RRM_dom"/>
</dbReference>
<feature type="compositionally biased region" description="Basic and acidic residues" evidence="6">
    <location>
        <begin position="170"/>
        <end position="182"/>
    </location>
</feature>
<feature type="region of interest" description="Disordered" evidence="6">
    <location>
        <begin position="663"/>
        <end position="692"/>
    </location>
</feature>
<dbReference type="GO" id="GO:0031126">
    <property type="term" value="P:sno(s)RNA 3'-end processing"/>
    <property type="evidence" value="ECO:0007669"/>
    <property type="project" value="UniProtKB-ARBA"/>
</dbReference>
<accession>M7NHM3</accession>
<dbReference type="FunFam" id="3.30.70.330:FF:000397">
    <property type="entry name" value="RNA binding protein Nrd1"/>
    <property type="match status" value="1"/>
</dbReference>
<dbReference type="Gene3D" id="3.30.70.330">
    <property type="match status" value="1"/>
</dbReference>
<dbReference type="PROSITE" id="PS51391">
    <property type="entry name" value="CID"/>
    <property type="match status" value="1"/>
</dbReference>
<feature type="region of interest" description="Disordered" evidence="6">
    <location>
        <begin position="413"/>
        <end position="494"/>
    </location>
</feature>
<protein>
    <recommendedName>
        <fullName evidence="11">RRM domain-containing protein</fullName>
    </recommendedName>
</protein>
<evidence type="ECO:0000256" key="5">
    <source>
        <dbReference type="PROSITE-ProRule" id="PRU00176"/>
    </source>
</evidence>
<dbReference type="OrthoDB" id="79367at2759"/>
<dbReference type="GO" id="GO:0010629">
    <property type="term" value="P:negative regulation of gene expression"/>
    <property type="evidence" value="ECO:0007669"/>
    <property type="project" value="UniProtKB-ARBA"/>
</dbReference>
<dbReference type="Pfam" id="PF21380">
    <property type="entry name" value="Nrd1-Seb1_dom2"/>
    <property type="match status" value="1"/>
</dbReference>
<dbReference type="Proteomes" id="UP000011958">
    <property type="component" value="Unassembled WGS sequence"/>
</dbReference>
<dbReference type="PANTHER" id="PTHR23140">
    <property type="entry name" value="RNA PROCESSING PROTEIN LD23810P"/>
    <property type="match status" value="1"/>
</dbReference>
<dbReference type="InterPro" id="IPR006569">
    <property type="entry name" value="CID_dom"/>
</dbReference>
<organism evidence="9 10">
    <name type="scientific">Pneumocystis murina (strain B123)</name>
    <name type="common">Mouse pneumocystis pneumonia agent</name>
    <name type="synonym">Pneumocystis carinii f. sp. muris</name>
    <dbReference type="NCBI Taxonomy" id="1069680"/>
    <lineage>
        <taxon>Eukaryota</taxon>
        <taxon>Fungi</taxon>
        <taxon>Dikarya</taxon>
        <taxon>Ascomycota</taxon>
        <taxon>Taphrinomycotina</taxon>
        <taxon>Pneumocystomycetes</taxon>
        <taxon>Pneumocystaceae</taxon>
        <taxon>Pneumocystis</taxon>
    </lineage>
</organism>
<feature type="compositionally biased region" description="Polar residues" evidence="6">
    <location>
        <begin position="679"/>
        <end position="692"/>
    </location>
</feature>
<dbReference type="GO" id="GO:0005634">
    <property type="term" value="C:nucleus"/>
    <property type="evidence" value="ECO:0007669"/>
    <property type="project" value="UniProtKB-SubCell"/>
</dbReference>
<dbReference type="GO" id="GO:0006369">
    <property type="term" value="P:termination of RNA polymerase II transcription"/>
    <property type="evidence" value="ECO:0007669"/>
    <property type="project" value="UniProtKB-ARBA"/>
</dbReference>
<keyword evidence="3 5" id="KW-0694">RNA-binding</keyword>
<evidence type="ECO:0000259" key="8">
    <source>
        <dbReference type="PROSITE" id="PS51391"/>
    </source>
</evidence>
<gene>
    <name evidence="9" type="ORF">PNEG_03508</name>
</gene>
<keyword evidence="2" id="KW-0597">Phosphoprotein</keyword>
<evidence type="ECO:0000313" key="10">
    <source>
        <dbReference type="Proteomes" id="UP000011958"/>
    </source>
</evidence>
<dbReference type="Gene3D" id="1.25.40.90">
    <property type="match status" value="1"/>
</dbReference>
<comment type="caution">
    <text evidence="9">The sequence shown here is derived from an EMBL/GenBank/DDBJ whole genome shotgun (WGS) entry which is preliminary data.</text>
</comment>
<dbReference type="HOGENOM" id="CLU_016577_0_0_1"/>
<dbReference type="GO" id="GO:0032991">
    <property type="term" value="C:protein-containing complex"/>
    <property type="evidence" value="ECO:0007669"/>
    <property type="project" value="UniProtKB-ARBA"/>
</dbReference>
<dbReference type="SMART" id="SM00360">
    <property type="entry name" value="RRM"/>
    <property type="match status" value="1"/>
</dbReference>
<dbReference type="AlphaFoldDB" id="M7NHM3"/>
<dbReference type="PROSITE" id="PS50102">
    <property type="entry name" value="RRM"/>
    <property type="match status" value="1"/>
</dbReference>
<evidence type="ECO:0000256" key="4">
    <source>
        <dbReference type="ARBA" id="ARBA00023242"/>
    </source>
</evidence>
<feature type="region of interest" description="Disordered" evidence="6">
    <location>
        <begin position="163"/>
        <end position="192"/>
    </location>
</feature>
<evidence type="ECO:0008006" key="11">
    <source>
        <dbReference type="Google" id="ProtNLM"/>
    </source>
</evidence>
<reference evidence="10" key="1">
    <citation type="journal article" date="2016" name="Nat. Commun.">
        <title>Genome analysis of three Pneumocystis species reveals adaptation mechanisms to life exclusively in mammalian hosts.</title>
        <authorList>
            <person name="Ma L."/>
            <person name="Chen Z."/>
            <person name="Huang D.W."/>
            <person name="Kutty G."/>
            <person name="Ishihara M."/>
            <person name="Wang H."/>
            <person name="Abouelleil A."/>
            <person name="Bishop L."/>
            <person name="Davey E."/>
            <person name="Deng R."/>
            <person name="Deng X."/>
            <person name="Fan L."/>
            <person name="Fantoni G."/>
            <person name="Fitzgerald M."/>
            <person name="Gogineni E."/>
            <person name="Goldberg J.M."/>
            <person name="Handley G."/>
            <person name="Hu X."/>
            <person name="Huber C."/>
            <person name="Jiao X."/>
            <person name="Jones K."/>
            <person name="Levin J.Z."/>
            <person name="Liu Y."/>
            <person name="Macdonald P."/>
            <person name="Melnikov A."/>
            <person name="Raley C."/>
            <person name="Sassi M."/>
            <person name="Sherman B.T."/>
            <person name="Song X."/>
            <person name="Sykes S."/>
            <person name="Tran B."/>
            <person name="Walsh L."/>
            <person name="Xia Y."/>
            <person name="Yang J."/>
            <person name="Young S."/>
            <person name="Zeng Q."/>
            <person name="Zheng X."/>
            <person name="Stephens R."/>
            <person name="Nusbaum C."/>
            <person name="Birren B.W."/>
            <person name="Azadi P."/>
            <person name="Lempicki R.A."/>
            <person name="Cuomo C.A."/>
            <person name="Kovacs J.A."/>
        </authorList>
    </citation>
    <scope>NUCLEOTIDE SEQUENCE [LARGE SCALE GENOMIC DNA]</scope>
    <source>
        <strain evidence="10">B123</strain>
    </source>
</reference>
<feature type="compositionally biased region" description="Polar residues" evidence="6">
    <location>
        <begin position="418"/>
        <end position="442"/>
    </location>
</feature>
<dbReference type="InterPro" id="IPR012677">
    <property type="entry name" value="Nucleotide-bd_a/b_plait_sf"/>
</dbReference>
<dbReference type="RefSeq" id="XP_007875600.1">
    <property type="nucleotide sequence ID" value="XM_007877409.1"/>
</dbReference>
<evidence type="ECO:0000256" key="6">
    <source>
        <dbReference type="SAM" id="MobiDB-lite"/>
    </source>
</evidence>
<dbReference type="InterPro" id="IPR008942">
    <property type="entry name" value="ENTH_VHS"/>
</dbReference>